<keyword evidence="4" id="KW-0564">Palmitate</keyword>
<evidence type="ECO:0000256" key="8">
    <source>
        <dbReference type="SAM" id="SignalP"/>
    </source>
</evidence>
<dbReference type="PANTHER" id="PTHR30429:SF0">
    <property type="entry name" value="METHIONINE-BINDING LIPOPROTEIN METQ"/>
    <property type="match status" value="1"/>
</dbReference>
<dbReference type="AlphaFoldDB" id="A0A7L4YP03"/>
<protein>
    <recommendedName>
        <fullName evidence="6">Lipoprotein</fullName>
    </recommendedName>
</protein>
<dbReference type="OrthoDB" id="9812878at2"/>
<evidence type="ECO:0000256" key="3">
    <source>
        <dbReference type="ARBA" id="ARBA00023136"/>
    </source>
</evidence>
<dbReference type="PIRSF" id="PIRSF002854">
    <property type="entry name" value="MetQ"/>
    <property type="match status" value="1"/>
</dbReference>
<dbReference type="Proteomes" id="UP000463857">
    <property type="component" value="Chromosome"/>
</dbReference>
<accession>A0A7L4YP03</accession>
<gene>
    <name evidence="9" type="ORF">EK0264_12415</name>
</gene>
<dbReference type="Gene3D" id="3.40.190.10">
    <property type="entry name" value="Periplasmic binding protein-like II"/>
    <property type="match status" value="2"/>
</dbReference>
<evidence type="ECO:0000313" key="9">
    <source>
        <dbReference type="EMBL" id="QHC01011.1"/>
    </source>
</evidence>
<evidence type="ECO:0000256" key="1">
    <source>
        <dbReference type="ARBA" id="ARBA00004635"/>
    </source>
</evidence>
<sequence length="285" mass="30300">MTHALPIRRILAVLAGVLVSLTALTACGSAGADEGGPLRILASSTPHAEILKQVQDSGLLGDVELEISEISGDIDANQLLEAGDIDANFFQHDPYLQGWLAEHNTDDLVNVATVHVEPLGIYSQKVSSLDDVPSGATVALSNNLPNFARGLFLLQDAGLIKLDVQPTDEGLDFSQVTESNITENPKNLSFVQIDPAQLPNTLQDGQIDVSVINGNYALEAGLSPADDALALEPAEDNPYANTLTVKKDLQDDPRVKALAKALESPEIAKWIKDQYAGSVIPVHGE</sequence>
<evidence type="ECO:0000256" key="4">
    <source>
        <dbReference type="ARBA" id="ARBA00023139"/>
    </source>
</evidence>
<dbReference type="KEGG" id="eke:EK0264_12415"/>
<dbReference type="InParanoid" id="A0A7L4YP03"/>
<feature type="signal peptide" evidence="8">
    <location>
        <begin position="1"/>
        <end position="25"/>
    </location>
</feature>
<name>A0A7L4YP03_9ACTN</name>
<dbReference type="InterPro" id="IPR004872">
    <property type="entry name" value="Lipoprotein_NlpA"/>
</dbReference>
<dbReference type="GO" id="GO:0016020">
    <property type="term" value="C:membrane"/>
    <property type="evidence" value="ECO:0007669"/>
    <property type="project" value="UniProtKB-SubCell"/>
</dbReference>
<evidence type="ECO:0000256" key="2">
    <source>
        <dbReference type="ARBA" id="ARBA00022729"/>
    </source>
</evidence>
<dbReference type="EMBL" id="CP047156">
    <property type="protein sequence ID" value="QHC01011.1"/>
    <property type="molecule type" value="Genomic_DNA"/>
</dbReference>
<proteinExistence type="inferred from homology"/>
<reference evidence="9 10" key="1">
    <citation type="journal article" date="2018" name="Int. J. Syst. Evol. Microbiol.">
        <title>Epidermidibacterium keratini gen. nov., sp. nov., a member of the family Sporichthyaceae, isolated from keratin epidermis.</title>
        <authorList>
            <person name="Lee D.G."/>
            <person name="Trujillo M.E."/>
            <person name="Kang S."/>
            <person name="Nam J.J."/>
            <person name="Kim Y.J."/>
        </authorList>
    </citation>
    <scope>NUCLEOTIDE SEQUENCE [LARGE SCALE GENOMIC DNA]</scope>
    <source>
        <strain evidence="9 10">EPI-7</strain>
    </source>
</reference>
<comment type="subcellular location">
    <subcellularLocation>
        <location evidence="1">Membrane</location>
        <topology evidence="1">Lipid-anchor</topology>
    </subcellularLocation>
</comment>
<evidence type="ECO:0000256" key="7">
    <source>
        <dbReference type="PIRSR" id="PIRSR002854-1"/>
    </source>
</evidence>
<keyword evidence="5 6" id="KW-0449">Lipoprotein</keyword>
<dbReference type="RefSeq" id="WP_159546060.1">
    <property type="nucleotide sequence ID" value="NZ_CP047156.1"/>
</dbReference>
<evidence type="ECO:0000256" key="5">
    <source>
        <dbReference type="ARBA" id="ARBA00023288"/>
    </source>
</evidence>
<dbReference type="PANTHER" id="PTHR30429">
    <property type="entry name" value="D-METHIONINE-BINDING LIPOPROTEIN METQ"/>
    <property type="match status" value="1"/>
</dbReference>
<keyword evidence="10" id="KW-1185">Reference proteome</keyword>
<dbReference type="Pfam" id="PF03180">
    <property type="entry name" value="Lipoprotein_9"/>
    <property type="match status" value="1"/>
</dbReference>
<dbReference type="SUPFAM" id="SSF53850">
    <property type="entry name" value="Periplasmic binding protein-like II"/>
    <property type="match status" value="1"/>
</dbReference>
<comment type="similarity">
    <text evidence="6">Belongs to the nlpA lipoprotein family.</text>
</comment>
<keyword evidence="3" id="KW-0472">Membrane</keyword>
<organism evidence="9 10">
    <name type="scientific">Epidermidibacterium keratini</name>
    <dbReference type="NCBI Taxonomy" id="1891644"/>
    <lineage>
        <taxon>Bacteria</taxon>
        <taxon>Bacillati</taxon>
        <taxon>Actinomycetota</taxon>
        <taxon>Actinomycetes</taxon>
        <taxon>Sporichthyales</taxon>
        <taxon>Sporichthyaceae</taxon>
        <taxon>Epidermidibacterium</taxon>
    </lineage>
</organism>
<feature type="chain" id="PRO_5039671828" description="Lipoprotein" evidence="8">
    <location>
        <begin position="26"/>
        <end position="285"/>
    </location>
</feature>
<keyword evidence="2 8" id="KW-0732">Signal</keyword>
<evidence type="ECO:0000256" key="6">
    <source>
        <dbReference type="PIRNR" id="PIRNR002854"/>
    </source>
</evidence>
<evidence type="ECO:0000313" key="10">
    <source>
        <dbReference type="Proteomes" id="UP000463857"/>
    </source>
</evidence>
<feature type="lipid moiety-binding region" description="S-diacylglycerol cysteine" evidence="7">
    <location>
        <position position="27"/>
    </location>
</feature>